<dbReference type="GO" id="GO:0016757">
    <property type="term" value="F:glycosyltransferase activity"/>
    <property type="evidence" value="ECO:0007669"/>
    <property type="project" value="InterPro"/>
</dbReference>
<proteinExistence type="predicted"/>
<feature type="domain" description="Glycosyl transferase family 1" evidence="1">
    <location>
        <begin position="181"/>
        <end position="335"/>
    </location>
</feature>
<evidence type="ECO:0000313" key="4">
    <source>
        <dbReference type="Proteomes" id="UP000030624"/>
    </source>
</evidence>
<dbReference type="AlphaFoldDB" id="A0A0A7GCH0"/>
<sequence length="359" mass="40975">MDMLWFNWRDIGNPEAGGAEVYTHEIAKRLVGKGYSVTLFTSKFEGCRKEEVIDGVRVVRGGGKYAVYRKAKEFYKKNGSKFDVIIDEINTRPFLTPRFVDGHKIIALIHQLAREFWFYETPFPVNLIGYYILEKRWLKSYSDIPTITVSNSTKGDLESLGFKRVFIVHNGLNVEPVDRVPEKSERPTVIYVGRMKRAKKPQDVIDAFRVVRTEVRDAELLMVGDGYLRRKLESVTGDVKFFGYVDRKTRDDLVKKAWVIAVPGVREGWGQVVTDANALGTPAVGYNIPGLRDSIKHGYNGLLVDSSPEAMAGGIIEVLVDDELREKLSRNAIEWAKQFSWDRSAEEFERVIEEVIRQS</sequence>
<dbReference type="InterPro" id="IPR050194">
    <property type="entry name" value="Glycosyltransferase_grp1"/>
</dbReference>
<keyword evidence="3" id="KW-0808">Transferase</keyword>
<feature type="domain" description="Glycosyltransferase subfamily 4-like N-terminal" evidence="2">
    <location>
        <begin position="17"/>
        <end position="175"/>
    </location>
</feature>
<dbReference type="Gene3D" id="3.40.50.2000">
    <property type="entry name" value="Glycogen Phosphorylase B"/>
    <property type="match status" value="2"/>
</dbReference>
<dbReference type="Pfam" id="PF13439">
    <property type="entry name" value="Glyco_transf_4"/>
    <property type="match status" value="1"/>
</dbReference>
<dbReference type="RefSeq" id="WP_048090900.1">
    <property type="nucleotide sequence ID" value="NZ_CP009552.1"/>
</dbReference>
<dbReference type="KEGG" id="gac:GACE_0494"/>
<dbReference type="Proteomes" id="UP000030624">
    <property type="component" value="Chromosome"/>
</dbReference>
<organism evidence="3 4">
    <name type="scientific">Geoglobus acetivorans</name>
    <dbReference type="NCBI Taxonomy" id="565033"/>
    <lineage>
        <taxon>Archaea</taxon>
        <taxon>Methanobacteriati</taxon>
        <taxon>Methanobacteriota</taxon>
        <taxon>Archaeoglobi</taxon>
        <taxon>Archaeoglobales</taxon>
        <taxon>Archaeoglobaceae</taxon>
        <taxon>Geoglobus</taxon>
    </lineage>
</organism>
<evidence type="ECO:0000259" key="2">
    <source>
        <dbReference type="Pfam" id="PF13439"/>
    </source>
</evidence>
<gene>
    <name evidence="3" type="ORF">GACE_0494</name>
</gene>
<dbReference type="PANTHER" id="PTHR45947:SF3">
    <property type="entry name" value="SULFOQUINOVOSYL TRANSFERASE SQD2"/>
    <property type="match status" value="1"/>
</dbReference>
<accession>A0A0A7GCH0</accession>
<evidence type="ECO:0000313" key="3">
    <source>
        <dbReference type="EMBL" id="AIY89548.1"/>
    </source>
</evidence>
<dbReference type="GeneID" id="24797097"/>
<dbReference type="InterPro" id="IPR028098">
    <property type="entry name" value="Glyco_trans_4-like_N"/>
</dbReference>
<dbReference type="SUPFAM" id="SSF53756">
    <property type="entry name" value="UDP-Glycosyltransferase/glycogen phosphorylase"/>
    <property type="match status" value="1"/>
</dbReference>
<dbReference type="EMBL" id="CP009552">
    <property type="protein sequence ID" value="AIY89548.1"/>
    <property type="molecule type" value="Genomic_DNA"/>
</dbReference>
<evidence type="ECO:0000259" key="1">
    <source>
        <dbReference type="Pfam" id="PF00534"/>
    </source>
</evidence>
<dbReference type="HOGENOM" id="CLU_009583_2_2_2"/>
<reference evidence="3 4" key="1">
    <citation type="journal article" date="2015" name="Appl. Environ. Microbiol.">
        <title>The Geoglobus acetivorans genome: Fe(III) reduction, acetate utilization, autotrophic growth, and degradation of aromatic compounds in a hyperthermophilic archaeon.</title>
        <authorList>
            <person name="Mardanov A.V."/>
            <person name="Slododkina G.B."/>
            <person name="Slobodkin A.I."/>
            <person name="Beletsky A.V."/>
            <person name="Gavrilov S.N."/>
            <person name="Kublanov I.V."/>
            <person name="Bonch-Osmolovskaya E.A."/>
            <person name="Skryabin K.G."/>
            <person name="Ravin N.V."/>
        </authorList>
    </citation>
    <scope>NUCLEOTIDE SEQUENCE [LARGE SCALE GENOMIC DNA]</scope>
    <source>
        <strain evidence="3 4">SBH6</strain>
    </source>
</reference>
<dbReference type="PANTHER" id="PTHR45947">
    <property type="entry name" value="SULFOQUINOVOSYL TRANSFERASE SQD2"/>
    <property type="match status" value="1"/>
</dbReference>
<dbReference type="InterPro" id="IPR001296">
    <property type="entry name" value="Glyco_trans_1"/>
</dbReference>
<dbReference type="CDD" id="cd03801">
    <property type="entry name" value="GT4_PimA-like"/>
    <property type="match status" value="1"/>
</dbReference>
<dbReference type="Pfam" id="PF00534">
    <property type="entry name" value="Glycos_transf_1"/>
    <property type="match status" value="1"/>
</dbReference>
<name>A0A0A7GCH0_GEOAI</name>
<dbReference type="eggNOG" id="arCOG01403">
    <property type="taxonomic scope" value="Archaea"/>
</dbReference>
<dbReference type="STRING" id="565033.GACE_0494"/>
<protein>
    <submittedName>
        <fullName evidence="3">Glycosyl transferase</fullName>
    </submittedName>
</protein>